<evidence type="ECO:0000313" key="1">
    <source>
        <dbReference type="EMBL" id="MDY0743824.1"/>
    </source>
</evidence>
<dbReference type="RefSeq" id="WP_320421740.1">
    <property type="nucleotide sequence ID" value="NZ_JAXCLA010000002.1"/>
</dbReference>
<protein>
    <submittedName>
        <fullName evidence="1">N-formylglutamate deformylase</fullName>
        <ecNumber evidence="1">3.5.1.68</ecNumber>
    </submittedName>
</protein>
<proteinExistence type="predicted"/>
<reference evidence="1 2" key="1">
    <citation type="submission" date="2023-11" db="EMBL/GenBank/DDBJ databases">
        <title>Paucibacter sp. nov., isolated from fresh soil in Korea.</title>
        <authorList>
            <person name="Le N.T.T."/>
        </authorList>
    </citation>
    <scope>NUCLEOTIDE SEQUENCE [LARGE SCALE GENOMIC DNA]</scope>
    <source>
        <strain evidence="1 2">R3-3</strain>
    </source>
</reference>
<gene>
    <name evidence="1" type="primary">hutG</name>
    <name evidence="1" type="ORF">SNE35_04880</name>
</gene>
<dbReference type="Gene3D" id="3.40.630.40">
    <property type="entry name" value="Zn-dependent exopeptidases"/>
    <property type="match status" value="1"/>
</dbReference>
<dbReference type="Pfam" id="PF05013">
    <property type="entry name" value="FGase"/>
    <property type="match status" value="1"/>
</dbReference>
<dbReference type="SUPFAM" id="SSF53187">
    <property type="entry name" value="Zn-dependent exopeptidases"/>
    <property type="match status" value="1"/>
</dbReference>
<accession>A0ABU5DC14</accession>
<dbReference type="GO" id="GO:0050129">
    <property type="term" value="F:N-formylglutamate deformylase activity"/>
    <property type="evidence" value="ECO:0007669"/>
    <property type="project" value="UniProtKB-EC"/>
</dbReference>
<comment type="caution">
    <text evidence="1">The sequence shown here is derived from an EMBL/GenBank/DDBJ whole genome shotgun (WGS) entry which is preliminary data.</text>
</comment>
<dbReference type="EMBL" id="JAXCLA010000002">
    <property type="protein sequence ID" value="MDY0743824.1"/>
    <property type="molecule type" value="Genomic_DNA"/>
</dbReference>
<dbReference type="Proteomes" id="UP001285263">
    <property type="component" value="Unassembled WGS sequence"/>
</dbReference>
<dbReference type="NCBIfam" id="TIGR02017">
    <property type="entry name" value="hutG_amidohyd"/>
    <property type="match status" value="1"/>
</dbReference>
<dbReference type="EC" id="3.5.1.68" evidence="1"/>
<keyword evidence="1" id="KW-0378">Hydrolase</keyword>
<sequence>MSSNQVFRFQRGTAPLLISMPHVGTVIPDDQAERYVQPRAGRTEDTDWHLERLYGGIAEALGASLIVPRYSRFLIDLNRPPEDTPMYPGASNTELCPTRFFTGEPLYQPGREPDAAEKRRRIDTYWRPYHNALQAELDRLKSLHGYVLLFDAHSIKSQLPWLFEGTLPALNLGTVDGRSCDPAITQALSELLAAQDDYLQVVNGRFKGGYITRHYGRPDLGQHAVQLEMCWRCYMSEDESYGYDEALAGQVQPLLQRLLSTLLAYKPAAR</sequence>
<keyword evidence="2" id="KW-1185">Reference proteome</keyword>
<organism evidence="1 2">
    <name type="scientific">Roseateles agri</name>
    <dbReference type="NCBI Taxonomy" id="3098619"/>
    <lineage>
        <taxon>Bacteria</taxon>
        <taxon>Pseudomonadati</taxon>
        <taxon>Pseudomonadota</taxon>
        <taxon>Betaproteobacteria</taxon>
        <taxon>Burkholderiales</taxon>
        <taxon>Sphaerotilaceae</taxon>
        <taxon>Roseateles</taxon>
    </lineage>
</organism>
<name>A0ABU5DC14_9BURK</name>
<evidence type="ECO:0000313" key="2">
    <source>
        <dbReference type="Proteomes" id="UP001285263"/>
    </source>
</evidence>
<dbReference type="InterPro" id="IPR010247">
    <property type="entry name" value="HutG_amidohyd"/>
</dbReference>
<dbReference type="InterPro" id="IPR007709">
    <property type="entry name" value="N-FG_amidohydro"/>
</dbReference>